<accession>A0A1B6MPC3</accession>
<dbReference type="EMBL" id="GEBQ01002248">
    <property type="protein sequence ID" value="JAT37729.1"/>
    <property type="molecule type" value="Transcribed_RNA"/>
</dbReference>
<feature type="region of interest" description="Disordered" evidence="1">
    <location>
        <begin position="178"/>
        <end position="233"/>
    </location>
</feature>
<feature type="compositionally biased region" description="Basic and acidic residues" evidence="1">
    <location>
        <begin position="139"/>
        <end position="154"/>
    </location>
</feature>
<organism evidence="2">
    <name type="scientific">Graphocephala atropunctata</name>
    <dbReference type="NCBI Taxonomy" id="36148"/>
    <lineage>
        <taxon>Eukaryota</taxon>
        <taxon>Metazoa</taxon>
        <taxon>Ecdysozoa</taxon>
        <taxon>Arthropoda</taxon>
        <taxon>Hexapoda</taxon>
        <taxon>Insecta</taxon>
        <taxon>Pterygota</taxon>
        <taxon>Neoptera</taxon>
        <taxon>Paraneoptera</taxon>
        <taxon>Hemiptera</taxon>
        <taxon>Auchenorrhyncha</taxon>
        <taxon>Membracoidea</taxon>
        <taxon>Cicadellidae</taxon>
        <taxon>Cicadellinae</taxon>
        <taxon>Cicadellini</taxon>
        <taxon>Graphocephala</taxon>
    </lineage>
</organism>
<feature type="region of interest" description="Disordered" evidence="1">
    <location>
        <begin position="139"/>
        <end position="163"/>
    </location>
</feature>
<evidence type="ECO:0000313" key="2">
    <source>
        <dbReference type="EMBL" id="JAT37729.1"/>
    </source>
</evidence>
<dbReference type="AlphaFoldDB" id="A0A1B6MPC3"/>
<protein>
    <submittedName>
        <fullName evidence="2">Uncharacterized protein</fullName>
    </submittedName>
</protein>
<sequence length="632" mass="72593">MFREENSRNKRWCDISEEENKVRRSISKLFHTVQHIPYNRSGLYVDSLRNLIDELESFDNTSSKNPTKITQPTENKSCSKRYLNLRLYSSNEKSNSVNLDDKKGSKIKYKEYINIKKLESNPEKKYKHSRKVNFQKHYPDLHPTSIKDPEENHVKSYKNNRGKRSLNKISQNNIVTQKNTSRNVSLSSSKQIPKECVGRKSKTRVTSELTLSSDKKYSRKNKTDSNNKINKSSKSVNICEPNLNVLDKTREVKSNNNKRNCSLDSKLMSRRIQSLIHSQDISTRDHSNTVKNLTNYWNNLLKNYEDTVVELASSEIQCSHSLDQLSEEDHQNGSQFKMSKSSTVLRLRHLSDSNINIMKGLENLKKQKSKSTQLTGKESNPQILEPVFNNKCTSAKDSEFSCTVSIKSTLAILEWVTKQLKNIPEYELLINATCISQSIKVILCLMTTTIMSSQENPIPDASNDTFEIVGNFNEENTLTSINLSTQSFKVSVSDKDGSIESNAESVIALPSINFKNAKDASMVFNILRRCFWMKCLHKKNENSRPGVHQDFHSFPSSSFTFFYEGEIILEEDESDQDEEDVTAREIWISILLLSLSYVKEITNLLIEKIFSLRPQSITDWIAMIYQSLVSVL</sequence>
<reference evidence="2" key="1">
    <citation type="submission" date="2015-11" db="EMBL/GenBank/DDBJ databases">
        <title>De novo transcriptome assembly of four potential Pierce s Disease insect vectors from Arizona vineyards.</title>
        <authorList>
            <person name="Tassone E.E."/>
        </authorList>
    </citation>
    <scope>NUCLEOTIDE SEQUENCE</scope>
</reference>
<feature type="compositionally biased region" description="Basic and acidic residues" evidence="1">
    <location>
        <begin position="213"/>
        <end position="225"/>
    </location>
</feature>
<feature type="non-terminal residue" evidence="2">
    <location>
        <position position="632"/>
    </location>
</feature>
<feature type="compositionally biased region" description="Polar residues" evidence="1">
    <location>
        <begin position="178"/>
        <end position="191"/>
    </location>
</feature>
<gene>
    <name evidence="2" type="ORF">g.2436</name>
</gene>
<proteinExistence type="predicted"/>
<name>A0A1B6MPC3_9HEMI</name>
<evidence type="ECO:0000256" key="1">
    <source>
        <dbReference type="SAM" id="MobiDB-lite"/>
    </source>
</evidence>